<dbReference type="AlphaFoldDB" id="I3ZSN7"/>
<dbReference type="HOGENOM" id="CLU_917092_0_0_2"/>
<proteinExistence type="predicted"/>
<keyword evidence="2" id="KW-1185">Reference proteome</keyword>
<dbReference type="OrthoDB" id="94090at2157"/>
<dbReference type="KEGG" id="thm:CL1_0513"/>
<dbReference type="Proteomes" id="UP000006064">
    <property type="component" value="Chromosome"/>
</dbReference>
<evidence type="ECO:0000313" key="2">
    <source>
        <dbReference type="Proteomes" id="UP000006064"/>
    </source>
</evidence>
<organism evidence="1 2">
    <name type="scientific">Thermococcus cleftensis (strain DSM 27260 / KACC 17922 / CL1)</name>
    <dbReference type="NCBI Taxonomy" id="163003"/>
    <lineage>
        <taxon>Archaea</taxon>
        <taxon>Methanobacteriati</taxon>
        <taxon>Methanobacteriota</taxon>
        <taxon>Thermococci</taxon>
        <taxon>Thermococcales</taxon>
        <taxon>Thermococcaceae</taxon>
        <taxon>Thermococcus</taxon>
    </lineage>
</organism>
<name>I3ZSN7_THECF</name>
<dbReference type="STRING" id="163003.CL1_0513"/>
<protein>
    <submittedName>
        <fullName evidence="1">Uncharacterized protein</fullName>
    </submittedName>
</protein>
<gene>
    <name evidence="1" type="ORF">CL1_0513</name>
</gene>
<dbReference type="GeneID" id="13038197"/>
<accession>I3ZSN7</accession>
<reference evidence="1 2" key="1">
    <citation type="journal article" date="2012" name="J. Bacteriol.">
        <title>Complete Genome Sequence of the Hyperthermophilic Archaeon Thermococcus sp. Strain CL1, Isolated from a Paralvinella sp. Polychaete Worm Collected from a Hydrothermal Vent.</title>
        <authorList>
            <person name="Jung J.H."/>
            <person name="Holden J.F."/>
            <person name="Seo D.H."/>
            <person name="Park K.H."/>
            <person name="Shin H."/>
            <person name="Ryu S."/>
            <person name="Lee J.H."/>
            <person name="Park C.S."/>
        </authorList>
    </citation>
    <scope>NUCLEOTIDE SEQUENCE [LARGE SCALE GENOMIC DNA]</scope>
    <source>
        <strain evidence="2">DSM 27260 / KACC 17922 / CL1</strain>
    </source>
</reference>
<dbReference type="EMBL" id="CP003651">
    <property type="protein sequence ID" value="AFL94721.1"/>
    <property type="molecule type" value="Genomic_DNA"/>
</dbReference>
<dbReference type="RefSeq" id="WP_014788360.1">
    <property type="nucleotide sequence ID" value="NC_018015.1"/>
</dbReference>
<evidence type="ECO:0000313" key="1">
    <source>
        <dbReference type="EMBL" id="AFL94721.1"/>
    </source>
</evidence>
<sequence length="305" mass="33241">MATYNLNLAFVKYYVESVPDYNQKLPITINNPKDTPTYVKATILNQGALGFTFDDGTTEKTYTVNANSSLSVTELLVPATNPAETMKDSIQIKLEYYKDDAYTKLFGEDVLNVQLNYYIENADGTWTSSTYTDENAFIWDKWPASTIATVTLQDKATVPGVNGKPLMVRYTGGAYSSSATVTSGVISSESALFYIDPTYHTTVALGFMAVQDANTPAPAGFLATVLRYASGTNAMIYGGYNLITGAFNGVTWDWKTFASVSTVGGLLKIVGINWGTGDVPFAGLKWYDTPAELTIDDVIYFLPLP</sequence>